<keyword evidence="2" id="KW-1185">Reference proteome</keyword>
<sequence length="386" mass="40709">MFVANHPSKQKKLFFFFLTQLPDPQAQRKALEERFVSSGKGTPGVCAVPAPVPAQVPVSKISECPIAVPIPLAVIAPIDVPAEVTPAEPVMVQAPVTDAIKDKVVKAAEDLRQTPVEPSAKELVLTEEGDSIAIPVLEVISSIDEPVSNPAESEVCLYDVLVQMHVVAQPVETVDTECEGEGELPAEDPVVDVPVPEEMVTTAETVAAVETVTETVVTEVEPVAEAAVEVVGVVGEPDVEAEAITVENEPAEVHKVAEVTEVPDTIHLHGTLQWTLCMNPSVESTSDPITEECVLTETVVADTTAAEEQIPETATDASEVQSETLSETIPAPEPLTVPVAKEIIQAQDELMPQIETETIKDLAVAGGLTVDAINGCLGATEVAIEG</sequence>
<gene>
    <name evidence="1" type="primary">LOC107599984</name>
</gene>
<name>A0A672Q726_SINGR</name>
<accession>A0A672Q726</accession>
<reference evidence="1" key="2">
    <citation type="submission" date="2025-09" db="UniProtKB">
        <authorList>
            <consortium name="Ensembl"/>
        </authorList>
    </citation>
    <scope>IDENTIFICATION</scope>
</reference>
<dbReference type="OMA" id="AQDELMP"/>
<proteinExistence type="predicted"/>
<protein>
    <submittedName>
        <fullName evidence="1">Calphotin-like</fullName>
    </submittedName>
</protein>
<reference evidence="1" key="1">
    <citation type="submission" date="2025-08" db="UniProtKB">
        <authorList>
            <consortium name="Ensembl"/>
        </authorList>
    </citation>
    <scope>IDENTIFICATION</scope>
</reference>
<dbReference type="AlphaFoldDB" id="A0A672Q726"/>
<dbReference type="InParanoid" id="A0A672Q726"/>
<organism evidence="1 2">
    <name type="scientific">Sinocyclocheilus grahami</name>
    <name type="common">Dianchi golden-line fish</name>
    <name type="synonym">Barbus grahami</name>
    <dbReference type="NCBI Taxonomy" id="75366"/>
    <lineage>
        <taxon>Eukaryota</taxon>
        <taxon>Metazoa</taxon>
        <taxon>Chordata</taxon>
        <taxon>Craniata</taxon>
        <taxon>Vertebrata</taxon>
        <taxon>Euteleostomi</taxon>
        <taxon>Actinopterygii</taxon>
        <taxon>Neopterygii</taxon>
        <taxon>Teleostei</taxon>
        <taxon>Ostariophysi</taxon>
        <taxon>Cypriniformes</taxon>
        <taxon>Cyprinidae</taxon>
        <taxon>Cyprininae</taxon>
        <taxon>Sinocyclocheilus</taxon>
    </lineage>
</organism>
<dbReference type="FunCoup" id="A0A672Q726">
    <property type="interactions" value="1"/>
</dbReference>
<evidence type="ECO:0000313" key="2">
    <source>
        <dbReference type="Proteomes" id="UP000472262"/>
    </source>
</evidence>
<evidence type="ECO:0000313" key="1">
    <source>
        <dbReference type="Ensembl" id="ENSSGRP00000072176.1"/>
    </source>
</evidence>
<dbReference type="Ensembl" id="ENSSGRT00000076869.1">
    <property type="protein sequence ID" value="ENSSGRP00000072176.1"/>
    <property type="gene ID" value="ENSSGRG00000036831.1"/>
</dbReference>
<dbReference type="Proteomes" id="UP000472262">
    <property type="component" value="Unassembled WGS sequence"/>
</dbReference>